<dbReference type="RefSeq" id="WP_124235445.1">
    <property type="nucleotide sequence ID" value="NZ_JBHUFI010000006.1"/>
</dbReference>
<proteinExistence type="predicted"/>
<evidence type="ECO:0000313" key="3">
    <source>
        <dbReference type="Proteomes" id="UP000275225"/>
    </source>
</evidence>
<dbReference type="Proteomes" id="UP000275225">
    <property type="component" value="Unassembled WGS sequence"/>
</dbReference>
<keyword evidence="3" id="KW-1185">Reference proteome</keyword>
<organism evidence="2 3">
    <name type="scientific">Aeromicrobium camelliae</name>
    <dbReference type="NCBI Taxonomy" id="1538144"/>
    <lineage>
        <taxon>Bacteria</taxon>
        <taxon>Bacillati</taxon>
        <taxon>Actinomycetota</taxon>
        <taxon>Actinomycetes</taxon>
        <taxon>Propionibacteriales</taxon>
        <taxon>Nocardioidaceae</taxon>
        <taxon>Aeromicrobium</taxon>
    </lineage>
</organism>
<evidence type="ECO:0000313" key="2">
    <source>
        <dbReference type="EMBL" id="RQN09589.1"/>
    </source>
</evidence>
<accession>A0A3N6WQ70</accession>
<feature type="transmembrane region" description="Helical" evidence="1">
    <location>
        <begin position="32"/>
        <end position="53"/>
    </location>
</feature>
<reference evidence="2 3" key="1">
    <citation type="submission" date="2018-11" db="EMBL/GenBank/DDBJ databases">
        <authorList>
            <person name="Li F."/>
        </authorList>
    </citation>
    <scope>NUCLEOTIDE SEQUENCE [LARGE SCALE GENOMIC DNA]</scope>
    <source>
        <strain evidence="2 3">YS17T</strain>
    </source>
</reference>
<feature type="transmembrane region" description="Helical" evidence="1">
    <location>
        <begin position="59"/>
        <end position="79"/>
    </location>
</feature>
<keyword evidence="1" id="KW-1133">Transmembrane helix</keyword>
<gene>
    <name evidence="2" type="ORF">EHW97_01700</name>
</gene>
<dbReference type="EMBL" id="RQJX01000002">
    <property type="protein sequence ID" value="RQN09589.1"/>
    <property type="molecule type" value="Genomic_DNA"/>
</dbReference>
<keyword evidence="1" id="KW-0472">Membrane</keyword>
<keyword evidence="1" id="KW-0812">Transmembrane</keyword>
<comment type="caution">
    <text evidence="2">The sequence shown here is derived from an EMBL/GenBank/DDBJ whole genome shotgun (WGS) entry which is preliminary data.</text>
</comment>
<sequence length="101" mass="10557">MTRDAGFHREPEQSTYRVGDAPRYSGMAIYRFVLGCLFVALAIAGAVALVLGVEAGHPALIVGYVLAGLTVCFFLGSFLPDNGSGSTDPGQGTDFAVQNTD</sequence>
<evidence type="ECO:0000256" key="1">
    <source>
        <dbReference type="SAM" id="Phobius"/>
    </source>
</evidence>
<name>A0A3N6WQ70_9ACTN</name>
<protein>
    <submittedName>
        <fullName evidence="2">Uncharacterized protein</fullName>
    </submittedName>
</protein>
<dbReference type="OrthoDB" id="9846515at2"/>
<dbReference type="AlphaFoldDB" id="A0A3N6WQ70"/>